<dbReference type="SUPFAM" id="SSF48371">
    <property type="entry name" value="ARM repeat"/>
    <property type="match status" value="1"/>
</dbReference>
<accession>A0A8E6B3W0</accession>
<sequence>MYAIATCLIFSFCTFYTTANGSDQAAQLVKQLGDSSFRKREQAESELLNLGSEALPAIQAGINSPDKEISERCKKLLPLVRGADFNKKVREFLADTEGKKNIVLPGWKRFQEIAGKEPGARAFFSDIVLKHAEQLKLLESNPQEAARIYFQLISRINKFDFRAGGLSAPLKVHPNPPSIYELALLMLLDSDPKIRDITYTRGDDPEYRLGYLFSRPYAEEYFSKNENSPLFRKLFAYWFDKTLEHTQTNGQDKTGFEDIVEACWLHDLKEAVPQLKKLLAKTDPDADELAGALQAFSKYGTEKDLELLKPLLKNESVCASIDVPKEGHYEIQVRDVALGVSIYLSKRNPKDFAYKRLPEKPSDLTPLTFGFRNPDDRAVSFKKWQEFVGKK</sequence>
<name>A0A8E6B3W0_9BACT</name>
<organism evidence="1 2">
    <name type="scientific">Telmatocola sphagniphila</name>
    <dbReference type="NCBI Taxonomy" id="1123043"/>
    <lineage>
        <taxon>Bacteria</taxon>
        <taxon>Pseudomonadati</taxon>
        <taxon>Planctomycetota</taxon>
        <taxon>Planctomycetia</taxon>
        <taxon>Gemmatales</taxon>
        <taxon>Gemmataceae</taxon>
    </lineage>
</organism>
<dbReference type="RefSeq" id="WP_213494739.1">
    <property type="nucleotide sequence ID" value="NZ_CP074694.1"/>
</dbReference>
<dbReference type="Proteomes" id="UP000676194">
    <property type="component" value="Chromosome"/>
</dbReference>
<reference evidence="1" key="1">
    <citation type="submission" date="2021-05" db="EMBL/GenBank/DDBJ databases">
        <title>Complete genome sequence of the cellulolytic planctomycete Telmatocola sphagniphila SP2T and characterization of the first cellulase from planctomycetes.</title>
        <authorList>
            <person name="Rakitin A.L."/>
            <person name="Beletsky A.V."/>
            <person name="Naumoff D.G."/>
            <person name="Kulichevskaya I.S."/>
            <person name="Mardanov A.V."/>
            <person name="Ravin N.V."/>
            <person name="Dedysh S.N."/>
        </authorList>
    </citation>
    <scope>NUCLEOTIDE SEQUENCE</scope>
    <source>
        <strain evidence="1">SP2T</strain>
    </source>
</reference>
<protein>
    <submittedName>
        <fullName evidence="1">HEAT repeat domain-containing protein</fullName>
    </submittedName>
</protein>
<evidence type="ECO:0000313" key="2">
    <source>
        <dbReference type="Proteomes" id="UP000676194"/>
    </source>
</evidence>
<dbReference type="AlphaFoldDB" id="A0A8E6B3W0"/>
<dbReference type="KEGG" id="tsph:KIH39_18650"/>
<gene>
    <name evidence="1" type="ORF">KIH39_18650</name>
</gene>
<evidence type="ECO:0000313" key="1">
    <source>
        <dbReference type="EMBL" id="QVL30857.1"/>
    </source>
</evidence>
<keyword evidence="2" id="KW-1185">Reference proteome</keyword>
<dbReference type="InterPro" id="IPR016024">
    <property type="entry name" value="ARM-type_fold"/>
</dbReference>
<proteinExistence type="predicted"/>
<dbReference type="EMBL" id="CP074694">
    <property type="protein sequence ID" value="QVL30857.1"/>
    <property type="molecule type" value="Genomic_DNA"/>
</dbReference>